<dbReference type="InterPro" id="IPR058652">
    <property type="entry name" value="VapC50_C"/>
</dbReference>
<dbReference type="AlphaFoldDB" id="A0AAX1UQC1"/>
<gene>
    <name evidence="3" type="ORF">D1114_03145</name>
</gene>
<evidence type="ECO:0000313" key="3">
    <source>
        <dbReference type="EMBL" id="RHZ98229.1"/>
    </source>
</evidence>
<comment type="caution">
    <text evidence="3">The sequence shown here is derived from an EMBL/GenBank/DDBJ whole genome shotgun (WGS) entry which is preliminary data.</text>
</comment>
<dbReference type="Pfam" id="PF13470">
    <property type="entry name" value="PIN_3"/>
    <property type="match status" value="1"/>
</dbReference>
<evidence type="ECO:0000313" key="4">
    <source>
        <dbReference type="Proteomes" id="UP000266305"/>
    </source>
</evidence>
<accession>A0AAX1UQC1</accession>
<proteinExistence type="predicted"/>
<feature type="domain" description="VapC50 C-terminal" evidence="2">
    <location>
        <begin position="126"/>
        <end position="179"/>
    </location>
</feature>
<feature type="domain" description="PIN" evidence="1">
    <location>
        <begin position="2"/>
        <end position="108"/>
    </location>
</feature>
<protein>
    <submittedName>
        <fullName evidence="3">PIN domain-containing protein</fullName>
    </submittedName>
</protein>
<dbReference type="RefSeq" id="WP_089256244.1">
    <property type="nucleotide sequence ID" value="NZ_QWGP01000002.1"/>
</dbReference>
<dbReference type="NCBIfam" id="NF046100">
    <property type="entry name" value="RSP_2648_fam_PIN"/>
    <property type="match status" value="1"/>
</dbReference>
<sequence length="180" mass="19434">MRVVLDACVLFPTVLREILLGCAARGLFLPLWSERILEEWARATRRLGPLAEVQARGDGATIRAAFPSAMIPPQPGLEARLHLPDEADIHVLAVAIAGHADAILTFNAADFPRGTLSAEGLARRDPDGFLWELWSFHPEAVAAAVEEVRARAEAISGSPVALKGLLKRVRLPKLAKALQA</sequence>
<evidence type="ECO:0000259" key="1">
    <source>
        <dbReference type="Pfam" id="PF13470"/>
    </source>
</evidence>
<dbReference type="EMBL" id="QWGP01000002">
    <property type="protein sequence ID" value="RHZ98229.1"/>
    <property type="molecule type" value="Genomic_DNA"/>
</dbReference>
<organism evidence="3 4">
    <name type="scientific">Cereibacter sphaeroides</name>
    <name type="common">Rhodobacter sphaeroides</name>
    <dbReference type="NCBI Taxonomy" id="1063"/>
    <lineage>
        <taxon>Bacteria</taxon>
        <taxon>Pseudomonadati</taxon>
        <taxon>Pseudomonadota</taxon>
        <taxon>Alphaproteobacteria</taxon>
        <taxon>Rhodobacterales</taxon>
        <taxon>Paracoccaceae</taxon>
        <taxon>Cereibacter</taxon>
    </lineage>
</organism>
<dbReference type="Proteomes" id="UP000266305">
    <property type="component" value="Unassembled WGS sequence"/>
</dbReference>
<dbReference type="InterPro" id="IPR002716">
    <property type="entry name" value="PIN_dom"/>
</dbReference>
<reference evidence="3 4" key="1">
    <citation type="submission" date="2018-08" db="EMBL/GenBank/DDBJ databases">
        <title>Draft genome sequence of Rhodobacter sphaeroides FY.</title>
        <authorList>
            <person name="Rayyan A."/>
            <person name="Meyer T.E."/>
            <person name="Kyndt J.A."/>
        </authorList>
    </citation>
    <scope>NUCLEOTIDE SEQUENCE [LARGE SCALE GENOMIC DNA]</scope>
    <source>
        <strain evidence="3 4">FY</strain>
    </source>
</reference>
<name>A0AAX1UQC1_CERSP</name>
<evidence type="ECO:0000259" key="2">
    <source>
        <dbReference type="Pfam" id="PF26343"/>
    </source>
</evidence>
<dbReference type="Pfam" id="PF26343">
    <property type="entry name" value="VapC50_C"/>
    <property type="match status" value="1"/>
</dbReference>